<dbReference type="GO" id="GO:0051301">
    <property type="term" value="P:cell division"/>
    <property type="evidence" value="ECO:0007669"/>
    <property type="project" value="UniProtKB-KW"/>
</dbReference>
<dbReference type="PROSITE" id="PS01347">
    <property type="entry name" value="MRAY_1"/>
    <property type="match status" value="1"/>
</dbReference>
<keyword evidence="7" id="KW-0132">Cell division</keyword>
<evidence type="ECO:0000313" key="10">
    <source>
        <dbReference type="EMBL" id="ABV34339.1"/>
    </source>
</evidence>
<dbReference type="Pfam" id="PF00953">
    <property type="entry name" value="Glycos_transf_4"/>
    <property type="match status" value="1"/>
</dbReference>
<accession>A8F855</accession>
<dbReference type="GO" id="GO:0009252">
    <property type="term" value="P:peptidoglycan biosynthetic process"/>
    <property type="evidence" value="ECO:0007669"/>
    <property type="project" value="UniProtKB-UniRule"/>
</dbReference>
<dbReference type="KEGG" id="tle:Tlet_1785"/>
<keyword evidence="7" id="KW-0573">Peptidoglycan synthesis</keyword>
<dbReference type="GO" id="GO:0005886">
    <property type="term" value="C:plasma membrane"/>
    <property type="evidence" value="ECO:0007669"/>
    <property type="project" value="UniProtKB-SubCell"/>
</dbReference>
<evidence type="ECO:0000256" key="5">
    <source>
        <dbReference type="ARBA" id="ARBA00022989"/>
    </source>
</evidence>
<keyword evidence="7" id="KW-0131">Cell cycle</keyword>
<gene>
    <name evidence="7" type="primary">mraY</name>
    <name evidence="10" type="ordered locus">Tlet_1785</name>
</gene>
<keyword evidence="7" id="KW-0961">Cell wall biogenesis/degradation</keyword>
<dbReference type="GO" id="GO:0008963">
    <property type="term" value="F:phospho-N-acetylmuramoyl-pentapeptide-transferase activity"/>
    <property type="evidence" value="ECO:0007669"/>
    <property type="project" value="UniProtKB-UniRule"/>
</dbReference>
<dbReference type="GO" id="GO:0051992">
    <property type="term" value="F:UDP-N-acetylmuramoyl-L-alanyl-D-glutamyl-meso-2,6-diaminopimelyl-D-alanyl-D-alanine:undecaprenyl-phosphate transferase activity"/>
    <property type="evidence" value="ECO:0007669"/>
    <property type="project" value="RHEA"/>
</dbReference>
<feature type="transmembrane region" description="Helical" evidence="7">
    <location>
        <begin position="279"/>
        <end position="298"/>
    </location>
</feature>
<evidence type="ECO:0000256" key="1">
    <source>
        <dbReference type="ARBA" id="ARBA00004141"/>
    </source>
</evidence>
<dbReference type="eggNOG" id="COG0472">
    <property type="taxonomic scope" value="Bacteria"/>
</dbReference>
<dbReference type="InterPro" id="IPR003524">
    <property type="entry name" value="PNAcMuramoyl-5peptid_Trfase"/>
</dbReference>
<evidence type="ECO:0000256" key="7">
    <source>
        <dbReference type="HAMAP-Rule" id="MF_00038"/>
    </source>
</evidence>
<name>A8F855_PSELT</name>
<feature type="transmembrane region" description="Helical" evidence="7">
    <location>
        <begin position="43"/>
        <end position="63"/>
    </location>
</feature>
<dbReference type="GO" id="GO:0008360">
    <property type="term" value="P:regulation of cell shape"/>
    <property type="evidence" value="ECO:0007669"/>
    <property type="project" value="UniProtKB-KW"/>
</dbReference>
<dbReference type="HOGENOM" id="CLU_023982_0_1_0"/>
<evidence type="ECO:0000256" key="9">
    <source>
        <dbReference type="PIRSR" id="PIRSR600715-1"/>
    </source>
</evidence>
<evidence type="ECO:0000256" key="2">
    <source>
        <dbReference type="ARBA" id="ARBA00005583"/>
    </source>
</evidence>
<reference evidence="10 11" key="1">
    <citation type="submission" date="2007-08" db="EMBL/GenBank/DDBJ databases">
        <title>Complete sequence of Thermotoga lettingae TMO.</title>
        <authorList>
            <consortium name="US DOE Joint Genome Institute"/>
            <person name="Copeland A."/>
            <person name="Lucas S."/>
            <person name="Lapidus A."/>
            <person name="Barry K."/>
            <person name="Glavina del Rio T."/>
            <person name="Dalin E."/>
            <person name="Tice H."/>
            <person name="Pitluck S."/>
            <person name="Foster B."/>
            <person name="Bruce D."/>
            <person name="Schmutz J."/>
            <person name="Larimer F."/>
            <person name="Land M."/>
            <person name="Hauser L."/>
            <person name="Kyrpides N."/>
            <person name="Mikhailova N."/>
            <person name="Nelson K."/>
            <person name="Gogarten J.P."/>
            <person name="Noll K."/>
            <person name="Richardson P."/>
        </authorList>
    </citation>
    <scope>NUCLEOTIDE SEQUENCE [LARGE SCALE GENOMIC DNA]</scope>
    <source>
        <strain evidence="11">ATCC BAA-301 / DSM 14385 / NBRC 107922 / TMO</strain>
    </source>
</reference>
<keyword evidence="6 7" id="KW-0472">Membrane</keyword>
<comment type="pathway">
    <text evidence="7">Cell wall biogenesis; peptidoglycan biosynthesis.</text>
</comment>
<dbReference type="Proteomes" id="UP000002016">
    <property type="component" value="Chromosome"/>
</dbReference>
<evidence type="ECO:0000256" key="6">
    <source>
        <dbReference type="ARBA" id="ARBA00023136"/>
    </source>
</evidence>
<dbReference type="PROSITE" id="PS01348">
    <property type="entry name" value="MRAY_2"/>
    <property type="match status" value="1"/>
</dbReference>
<keyword evidence="7" id="KW-1003">Cell membrane</keyword>
<feature type="binding site" evidence="9">
    <location>
        <position position="153"/>
    </location>
    <ligand>
        <name>Mg(2+)</name>
        <dbReference type="ChEBI" id="CHEBI:18420"/>
    </ligand>
</feature>
<dbReference type="CDD" id="cd06852">
    <property type="entry name" value="GT_MraY"/>
    <property type="match status" value="1"/>
</dbReference>
<dbReference type="NCBIfam" id="TIGR00445">
    <property type="entry name" value="mraY"/>
    <property type="match status" value="1"/>
</dbReference>
<dbReference type="PANTHER" id="PTHR22926">
    <property type="entry name" value="PHOSPHO-N-ACETYLMURAMOYL-PENTAPEPTIDE-TRANSFERASE"/>
    <property type="match status" value="1"/>
</dbReference>
<organism evidence="10 11">
    <name type="scientific">Pseudothermotoga lettingae (strain ATCC BAA-301 / DSM 14385 / NBRC 107922 / TMO)</name>
    <name type="common">Thermotoga lettingae</name>
    <dbReference type="NCBI Taxonomy" id="416591"/>
    <lineage>
        <taxon>Bacteria</taxon>
        <taxon>Thermotogati</taxon>
        <taxon>Thermotogota</taxon>
        <taxon>Thermotogae</taxon>
        <taxon>Thermotogales</taxon>
        <taxon>Thermotogaceae</taxon>
        <taxon>Pseudothermotoga</taxon>
    </lineage>
</organism>
<evidence type="ECO:0000313" key="11">
    <source>
        <dbReference type="Proteomes" id="UP000002016"/>
    </source>
</evidence>
<comment type="function">
    <text evidence="7">Catalyzes the initial step of the lipid cycle reactions in the biosynthesis of the cell wall peptidoglycan: transfers peptidoglycan precursor phospho-MurNAc-pentapeptide from UDP-MurNAc-pentapeptide onto the lipid carrier undecaprenyl phosphate, yielding undecaprenyl-pyrophosphoryl-MurNAc-pentapeptide, known as lipid I.</text>
</comment>
<keyword evidence="4 7" id="KW-0812">Transmembrane</keyword>
<feature type="transmembrane region" description="Helical" evidence="7">
    <location>
        <begin position="204"/>
        <end position="223"/>
    </location>
</feature>
<keyword evidence="11" id="KW-1185">Reference proteome</keyword>
<comment type="catalytic activity">
    <reaction evidence="7">
        <text>UDP-N-acetyl-alpha-D-muramoyl-L-alanyl-gamma-D-glutamyl-meso-2,6-diaminopimeloyl-D-alanyl-D-alanine + di-trans,octa-cis-undecaprenyl phosphate = di-trans,octa-cis-undecaprenyl diphospho-N-acetyl-alpha-D-muramoyl-L-alanyl-D-glutamyl-meso-2,6-diaminopimeloyl-D-alanyl-D-alanine + UMP</text>
        <dbReference type="Rhea" id="RHEA:28386"/>
        <dbReference type="ChEBI" id="CHEBI:57865"/>
        <dbReference type="ChEBI" id="CHEBI:60392"/>
        <dbReference type="ChEBI" id="CHEBI:61386"/>
        <dbReference type="ChEBI" id="CHEBI:61387"/>
        <dbReference type="EC" id="2.7.8.13"/>
    </reaction>
</comment>
<protein>
    <recommendedName>
        <fullName evidence="7 8">Phospho-N-acetylmuramoyl-pentapeptide-transferase</fullName>
        <ecNumber evidence="7 8">2.7.8.13</ecNumber>
    </recommendedName>
    <alternativeName>
        <fullName evidence="7">UDP-MurNAc-pentapeptide phosphotransferase</fullName>
    </alternativeName>
</protein>
<dbReference type="EC" id="2.7.8.13" evidence="7 8"/>
<comment type="subcellular location">
    <subcellularLocation>
        <location evidence="7">Cell inner membrane</location>
        <topology evidence="7">Multi-pass membrane protein</topology>
    </subcellularLocation>
    <subcellularLocation>
        <location evidence="1">Membrane</location>
        <topology evidence="1">Multi-pass membrane protein</topology>
    </subcellularLocation>
</comment>
<dbReference type="PANTHER" id="PTHR22926:SF5">
    <property type="entry name" value="PHOSPHO-N-ACETYLMURAMOYL-PENTAPEPTIDE-TRANSFERASE HOMOLOG"/>
    <property type="match status" value="1"/>
</dbReference>
<feature type="transmembrane region" description="Helical" evidence="7">
    <location>
        <begin position="229"/>
        <end position="252"/>
    </location>
</feature>
<evidence type="ECO:0000256" key="8">
    <source>
        <dbReference type="NCBIfam" id="TIGR00445"/>
    </source>
</evidence>
<keyword evidence="7 9" id="KW-0479">Metal-binding</keyword>
<dbReference type="EMBL" id="CP000812">
    <property type="protein sequence ID" value="ABV34339.1"/>
    <property type="molecule type" value="Genomic_DNA"/>
</dbReference>
<dbReference type="InterPro" id="IPR000715">
    <property type="entry name" value="Glycosyl_transferase_4"/>
</dbReference>
<feature type="transmembrane region" description="Helical" evidence="7">
    <location>
        <begin position="183"/>
        <end position="199"/>
    </location>
</feature>
<comment type="cofactor">
    <cofactor evidence="7 9">
        <name>Mg(2+)</name>
        <dbReference type="ChEBI" id="CHEBI:18420"/>
    </cofactor>
</comment>
<keyword evidence="7" id="KW-0997">Cell inner membrane</keyword>
<dbReference type="GO" id="GO:0071555">
    <property type="term" value="P:cell wall organization"/>
    <property type="evidence" value="ECO:0007669"/>
    <property type="project" value="UniProtKB-KW"/>
</dbReference>
<proteinExistence type="inferred from homology"/>
<sequence precursor="true">MLIPFIIFAICVILYSPLIKFLRRYKLGQYIREEGPDLHSYKAGTPTAGGILFVLVPSLFIFFVNTADALALIFFGFIGFLDDFLSLKRKKSMGLRAWQKFLLQVIFSTVIYLIVNPQRNHILIPFTHSTLNLGYFYPIFAILFIAGFSNAVNLTDGLDGLAGGVFLTTSLPYWVFLNQSEKSLLYTSVAVMAFLIYNIKPAKVFMGDTGALALGGLLATVSLRTSNELSLICFTPVFLAETFSVILQVVSFKIFKRRIFKMAPLHHHFELLGWKEERIVQMFTLVNLAITTFFMLGAPQ</sequence>
<dbReference type="GO" id="GO:0046872">
    <property type="term" value="F:metal ion binding"/>
    <property type="evidence" value="ECO:0007669"/>
    <property type="project" value="UniProtKB-KW"/>
</dbReference>
<dbReference type="OrthoDB" id="9805475at2"/>
<keyword evidence="3 7" id="KW-0808">Transferase</keyword>
<feature type="binding site" evidence="9">
    <location>
        <position position="208"/>
    </location>
    <ligand>
        <name>Mg(2+)</name>
        <dbReference type="ChEBI" id="CHEBI:18420"/>
    </ligand>
</feature>
<dbReference type="InterPro" id="IPR018480">
    <property type="entry name" value="PNAcMuramoyl-5peptid_Trfase_CS"/>
</dbReference>
<feature type="transmembrane region" description="Helical" evidence="7">
    <location>
        <begin position="97"/>
        <end position="115"/>
    </location>
</feature>
<dbReference type="UniPathway" id="UPA00219"/>
<feature type="transmembrane region" description="Helical" evidence="7">
    <location>
        <begin position="6"/>
        <end position="22"/>
    </location>
</feature>
<reference evidence="10 11" key="2">
    <citation type="journal article" date="2009" name="Proc. Natl. Acad. Sci. U.S.A.">
        <title>On the chimeric nature, thermophilic origin, and phylogenetic placement of the Thermotogales.</title>
        <authorList>
            <person name="Zhaxybayeva O."/>
            <person name="Swithers K.S."/>
            <person name="Lapierre P."/>
            <person name="Fournier G.P."/>
            <person name="Bickhart D.M."/>
            <person name="DeBoy R.T."/>
            <person name="Nelson K.E."/>
            <person name="Nesbo C.L."/>
            <person name="Doolittle W.F."/>
            <person name="Gogarten J.P."/>
            <person name="Noll K.M."/>
        </authorList>
    </citation>
    <scope>NUCLEOTIDE SEQUENCE [LARGE SCALE GENOMIC DNA]</scope>
    <source>
        <strain evidence="11">ATCC BAA-301 / DSM 14385 / NBRC 107922 / TMO</strain>
    </source>
</reference>
<feature type="transmembrane region" description="Helical" evidence="7">
    <location>
        <begin position="160"/>
        <end position="177"/>
    </location>
</feature>
<keyword evidence="5 7" id="KW-1133">Transmembrane helix</keyword>
<comment type="similarity">
    <text evidence="2 7">Belongs to the glycosyltransferase 4 family. MraY subfamily.</text>
</comment>
<keyword evidence="7 9" id="KW-0460">Magnesium</keyword>
<dbReference type="HAMAP" id="MF_00038">
    <property type="entry name" value="MraY"/>
    <property type="match status" value="1"/>
</dbReference>
<keyword evidence="7" id="KW-0133">Cell shape</keyword>
<dbReference type="STRING" id="416591.Tlet_1785"/>
<evidence type="ECO:0000256" key="3">
    <source>
        <dbReference type="ARBA" id="ARBA00022679"/>
    </source>
</evidence>
<dbReference type="AlphaFoldDB" id="A8F855"/>
<dbReference type="RefSeq" id="WP_012003815.1">
    <property type="nucleotide sequence ID" value="NC_009828.1"/>
</dbReference>
<evidence type="ECO:0000256" key="4">
    <source>
        <dbReference type="ARBA" id="ARBA00022692"/>
    </source>
</evidence>